<comment type="similarity">
    <text evidence="1">Belongs to the AfsR/DnrI/RedD regulatory family.</text>
</comment>
<name>A0A941AHY9_9ACTN</name>
<evidence type="ECO:0000313" key="5">
    <source>
        <dbReference type="EMBL" id="MBP2703227.1"/>
    </source>
</evidence>
<dbReference type="Gene3D" id="1.25.40.10">
    <property type="entry name" value="Tetratricopeptide repeat domain"/>
    <property type="match status" value="1"/>
</dbReference>
<evidence type="ECO:0000256" key="3">
    <source>
        <dbReference type="PROSITE-ProRule" id="PRU01091"/>
    </source>
</evidence>
<keyword evidence="6" id="KW-1185">Reference proteome</keyword>
<dbReference type="Pfam" id="PF03704">
    <property type="entry name" value="BTAD"/>
    <property type="match status" value="1"/>
</dbReference>
<dbReference type="GO" id="GO:0003677">
    <property type="term" value="F:DNA binding"/>
    <property type="evidence" value="ECO:0007669"/>
    <property type="project" value="UniProtKB-UniRule"/>
</dbReference>
<dbReference type="GO" id="GO:0000160">
    <property type="term" value="P:phosphorelay signal transduction system"/>
    <property type="evidence" value="ECO:0007669"/>
    <property type="project" value="InterPro"/>
</dbReference>
<dbReference type="SMART" id="SM01043">
    <property type="entry name" value="BTAD"/>
    <property type="match status" value="1"/>
</dbReference>
<dbReference type="SUPFAM" id="SSF48452">
    <property type="entry name" value="TPR-like"/>
    <property type="match status" value="1"/>
</dbReference>
<evidence type="ECO:0000313" key="6">
    <source>
        <dbReference type="Proteomes" id="UP000674234"/>
    </source>
</evidence>
<dbReference type="InterPro" id="IPR051677">
    <property type="entry name" value="AfsR-DnrI-RedD_regulator"/>
</dbReference>
<reference evidence="5" key="1">
    <citation type="submission" date="2021-02" db="EMBL/GenBank/DDBJ databases">
        <title>Draft genome sequence of Microbispora sp. RL4-1S isolated from rice leaves in Thailand.</title>
        <authorList>
            <person name="Muangham S."/>
            <person name="Duangmal K."/>
        </authorList>
    </citation>
    <scope>NUCLEOTIDE SEQUENCE</scope>
    <source>
        <strain evidence="5">RL4-1S</strain>
    </source>
</reference>
<dbReference type="EMBL" id="JAFCNB010000002">
    <property type="protein sequence ID" value="MBP2703227.1"/>
    <property type="molecule type" value="Genomic_DNA"/>
</dbReference>
<dbReference type="PROSITE" id="PS51755">
    <property type="entry name" value="OMPR_PHOB"/>
    <property type="match status" value="1"/>
</dbReference>
<dbReference type="InterPro" id="IPR001867">
    <property type="entry name" value="OmpR/PhoB-type_DNA-bd"/>
</dbReference>
<organism evidence="5 6">
    <name type="scientific">Microbispora oryzae</name>
    <dbReference type="NCBI Taxonomy" id="2806554"/>
    <lineage>
        <taxon>Bacteria</taxon>
        <taxon>Bacillati</taxon>
        <taxon>Actinomycetota</taxon>
        <taxon>Actinomycetes</taxon>
        <taxon>Streptosporangiales</taxon>
        <taxon>Streptosporangiaceae</taxon>
        <taxon>Microbispora</taxon>
    </lineage>
</organism>
<dbReference type="PANTHER" id="PTHR35807">
    <property type="entry name" value="TRANSCRIPTIONAL REGULATOR REDD-RELATED"/>
    <property type="match status" value="1"/>
</dbReference>
<dbReference type="PANTHER" id="PTHR35807:SF2">
    <property type="entry name" value="TRANSCRIPTIONAL ACTIVATOR DOMAIN"/>
    <property type="match status" value="1"/>
</dbReference>
<accession>A0A941AHY9</accession>
<evidence type="ECO:0000256" key="1">
    <source>
        <dbReference type="ARBA" id="ARBA00005820"/>
    </source>
</evidence>
<feature type="domain" description="OmpR/PhoB-type" evidence="4">
    <location>
        <begin position="1"/>
        <end position="89"/>
    </location>
</feature>
<comment type="caution">
    <text evidence="5">The sequence shown here is derived from an EMBL/GenBank/DDBJ whole genome shotgun (WGS) entry which is preliminary data.</text>
</comment>
<dbReference type="SMART" id="SM00862">
    <property type="entry name" value="Trans_reg_C"/>
    <property type="match status" value="1"/>
</dbReference>
<dbReference type="GO" id="GO:0006355">
    <property type="term" value="P:regulation of DNA-templated transcription"/>
    <property type="evidence" value="ECO:0007669"/>
    <property type="project" value="InterPro"/>
</dbReference>
<sequence length="247" mass="28257">MGAFSVQLHGAPVRRWHAGKARSLFQYLLVNRGRVVLRDTLYEVLWPDQEWSPGSSSLKVAAHALRRMLLESGAPARIEHQDFGYVLRAEDVWVDAEELQASFSAGRVAELRGDHETAAARYRRVAALHRGDYLAGETADWVYEQREWYRSLALRALTYLRGQALARNDYPEVIEWSRQALAIDRYQEETYQALMIAHGRLGELDRVRSWHELCVRRLGEELNLEPTAETARILANAMQGRLRSSAA</sequence>
<dbReference type="AlphaFoldDB" id="A0A941AHY9"/>
<dbReference type="InterPro" id="IPR016032">
    <property type="entry name" value="Sig_transdc_resp-reg_C-effctor"/>
</dbReference>
<dbReference type="SUPFAM" id="SSF46894">
    <property type="entry name" value="C-terminal effector domain of the bipartite response regulators"/>
    <property type="match status" value="1"/>
</dbReference>
<dbReference type="Gene3D" id="1.10.10.10">
    <property type="entry name" value="Winged helix-like DNA-binding domain superfamily/Winged helix DNA-binding domain"/>
    <property type="match status" value="1"/>
</dbReference>
<dbReference type="InterPro" id="IPR011990">
    <property type="entry name" value="TPR-like_helical_dom_sf"/>
</dbReference>
<dbReference type="InterPro" id="IPR005158">
    <property type="entry name" value="BTAD"/>
</dbReference>
<dbReference type="Pfam" id="PF00486">
    <property type="entry name" value="Trans_reg_C"/>
    <property type="match status" value="1"/>
</dbReference>
<proteinExistence type="inferred from homology"/>
<evidence type="ECO:0000259" key="4">
    <source>
        <dbReference type="PROSITE" id="PS51755"/>
    </source>
</evidence>
<feature type="DNA-binding region" description="OmpR/PhoB-type" evidence="3">
    <location>
        <begin position="1"/>
        <end position="89"/>
    </location>
</feature>
<protein>
    <submittedName>
        <fullName evidence="5">Winged helix-turn-helix domain-containing protein</fullName>
    </submittedName>
</protein>
<dbReference type="InterPro" id="IPR036388">
    <property type="entry name" value="WH-like_DNA-bd_sf"/>
</dbReference>
<keyword evidence="2 3" id="KW-0238">DNA-binding</keyword>
<dbReference type="Proteomes" id="UP000674234">
    <property type="component" value="Unassembled WGS sequence"/>
</dbReference>
<dbReference type="RefSeq" id="WP_210154512.1">
    <property type="nucleotide sequence ID" value="NZ_JAFCNB010000002.1"/>
</dbReference>
<evidence type="ECO:0000256" key="2">
    <source>
        <dbReference type="ARBA" id="ARBA00023125"/>
    </source>
</evidence>
<gene>
    <name evidence="5" type="ORF">JOL79_05355</name>
</gene>